<accession>A0AAV2Q109</accession>
<dbReference type="EMBL" id="CAXKWB010002881">
    <property type="protein sequence ID" value="CAL4067930.1"/>
    <property type="molecule type" value="Genomic_DNA"/>
</dbReference>
<dbReference type="Gene3D" id="1.20.5.340">
    <property type="match status" value="1"/>
</dbReference>
<dbReference type="Proteomes" id="UP001497623">
    <property type="component" value="Unassembled WGS sequence"/>
</dbReference>
<name>A0AAV2Q109_MEGNR</name>
<dbReference type="GO" id="GO:0000793">
    <property type="term" value="C:condensed chromosome"/>
    <property type="evidence" value="ECO:0007669"/>
    <property type="project" value="TreeGrafter"/>
</dbReference>
<dbReference type="GO" id="GO:0000796">
    <property type="term" value="C:condensin complex"/>
    <property type="evidence" value="ECO:0007669"/>
    <property type="project" value="TreeGrafter"/>
</dbReference>
<keyword evidence="1" id="KW-0175">Coiled coil</keyword>
<comment type="caution">
    <text evidence="3">The sequence shown here is derived from an EMBL/GenBank/DDBJ whole genome shotgun (WGS) entry which is preliminary data.</text>
</comment>
<feature type="non-terminal residue" evidence="3">
    <location>
        <position position="1"/>
    </location>
</feature>
<evidence type="ECO:0000256" key="1">
    <source>
        <dbReference type="SAM" id="Coils"/>
    </source>
</evidence>
<gene>
    <name evidence="3" type="ORF">MNOR_LOCUS6812</name>
</gene>
<dbReference type="GO" id="GO:0000785">
    <property type="term" value="C:chromatin"/>
    <property type="evidence" value="ECO:0007669"/>
    <property type="project" value="TreeGrafter"/>
</dbReference>
<feature type="coiled-coil region" evidence="1">
    <location>
        <begin position="13"/>
        <end position="180"/>
    </location>
</feature>
<evidence type="ECO:0000313" key="4">
    <source>
        <dbReference type="Proteomes" id="UP001497623"/>
    </source>
</evidence>
<protein>
    <recommendedName>
        <fullName evidence="5">Rootletin</fullName>
    </recommendedName>
</protein>
<keyword evidence="4" id="KW-1185">Reference proteome</keyword>
<evidence type="ECO:0000256" key="2">
    <source>
        <dbReference type="SAM" id="MobiDB-lite"/>
    </source>
</evidence>
<feature type="compositionally biased region" description="Polar residues" evidence="2">
    <location>
        <begin position="354"/>
        <end position="366"/>
    </location>
</feature>
<evidence type="ECO:0000313" key="3">
    <source>
        <dbReference type="EMBL" id="CAL4067930.1"/>
    </source>
</evidence>
<feature type="region of interest" description="Disordered" evidence="2">
    <location>
        <begin position="354"/>
        <end position="391"/>
    </location>
</feature>
<dbReference type="SUPFAM" id="SSF57997">
    <property type="entry name" value="Tropomyosin"/>
    <property type="match status" value="1"/>
</dbReference>
<dbReference type="GO" id="GO:0007076">
    <property type="term" value="P:mitotic chromosome condensation"/>
    <property type="evidence" value="ECO:0007669"/>
    <property type="project" value="TreeGrafter"/>
</dbReference>
<evidence type="ECO:0008006" key="5">
    <source>
        <dbReference type="Google" id="ProtNLM"/>
    </source>
</evidence>
<dbReference type="GO" id="GO:0003682">
    <property type="term" value="F:chromatin binding"/>
    <property type="evidence" value="ECO:0007669"/>
    <property type="project" value="TreeGrafter"/>
</dbReference>
<dbReference type="PANTHER" id="PTHR43941">
    <property type="entry name" value="STRUCTURAL MAINTENANCE OF CHROMOSOMES PROTEIN 2"/>
    <property type="match status" value="1"/>
</dbReference>
<proteinExistence type="predicted"/>
<feature type="coiled-coil region" evidence="1">
    <location>
        <begin position="221"/>
        <end position="312"/>
    </location>
</feature>
<organism evidence="3 4">
    <name type="scientific">Meganyctiphanes norvegica</name>
    <name type="common">Northern krill</name>
    <name type="synonym">Thysanopoda norvegica</name>
    <dbReference type="NCBI Taxonomy" id="48144"/>
    <lineage>
        <taxon>Eukaryota</taxon>
        <taxon>Metazoa</taxon>
        <taxon>Ecdysozoa</taxon>
        <taxon>Arthropoda</taxon>
        <taxon>Crustacea</taxon>
        <taxon>Multicrustacea</taxon>
        <taxon>Malacostraca</taxon>
        <taxon>Eumalacostraca</taxon>
        <taxon>Eucarida</taxon>
        <taxon>Euphausiacea</taxon>
        <taxon>Euphausiidae</taxon>
        <taxon>Meganyctiphanes</taxon>
    </lineage>
</organism>
<reference evidence="3 4" key="1">
    <citation type="submission" date="2024-05" db="EMBL/GenBank/DDBJ databases">
        <authorList>
            <person name="Wallberg A."/>
        </authorList>
    </citation>
    <scope>NUCLEOTIDE SEQUENCE [LARGE SCALE GENOMIC DNA]</scope>
</reference>
<dbReference type="AlphaFoldDB" id="A0AAV2Q109"/>
<sequence length="391" mass="44833">RMLNDKDGFGRTVRALEDQNDGLKNKVEELKTRLAAISSSEADLKDKLAQLNRSFKEACSSTTTIQEELSRSQNLLSRSDNERRQMEERLADLNSTVGELKRQKDQLSEFKSKAQQDLSNAEIKNAELEMGLKNLKGNLGERSSSNDELISKVTRLEAEKAELRSQIAGAERKLAINDAEKRDFEKSESRLEKDRYEIKKLLSKQQYGDREGGQAGDRGLESSLRIEIMELRRKYDDVEAQKTELQQKHLKETLEANSEHRRERQQDAEKIRRLTAQLEAIRQEKERCELRIHSLEQQIAQYREQIREYRSRSSAVAADVRRVRMSMTESLHNIGTHPRVSTGIVDSEIQSLSGMSASAGLQPSRSTRSRRFGSVSPSRRPEQPRKTLTFT</sequence>
<dbReference type="PANTHER" id="PTHR43941:SF1">
    <property type="entry name" value="STRUCTURAL MAINTENANCE OF CHROMOSOMES PROTEIN 2"/>
    <property type="match status" value="1"/>
</dbReference>